<feature type="transmembrane region" description="Helical" evidence="6">
    <location>
        <begin position="718"/>
        <end position="742"/>
    </location>
</feature>
<evidence type="ECO:0000313" key="9">
    <source>
        <dbReference type="EMBL" id="MBO8483023.1"/>
    </source>
</evidence>
<evidence type="ECO:0000256" key="4">
    <source>
        <dbReference type="ARBA" id="ARBA00022989"/>
    </source>
</evidence>
<feature type="transmembrane region" description="Helical" evidence="6">
    <location>
        <begin position="754"/>
        <end position="773"/>
    </location>
</feature>
<gene>
    <name evidence="9" type="ORF">IAB75_02750</name>
</gene>
<evidence type="ECO:0000256" key="5">
    <source>
        <dbReference type="ARBA" id="ARBA00023136"/>
    </source>
</evidence>
<evidence type="ECO:0000256" key="3">
    <source>
        <dbReference type="ARBA" id="ARBA00022692"/>
    </source>
</evidence>
<name>A0A940IHT5_9BACT</name>
<feature type="transmembrane region" description="Helical" evidence="6">
    <location>
        <begin position="323"/>
        <end position="346"/>
    </location>
</feature>
<dbReference type="PANTHER" id="PTHR30572">
    <property type="entry name" value="MEMBRANE COMPONENT OF TRANSPORTER-RELATED"/>
    <property type="match status" value="1"/>
</dbReference>
<organism evidence="9 10">
    <name type="scientific">Candidatus Cryptobacteroides avicola</name>
    <dbReference type="NCBI Taxonomy" id="2840757"/>
    <lineage>
        <taxon>Bacteria</taxon>
        <taxon>Pseudomonadati</taxon>
        <taxon>Bacteroidota</taxon>
        <taxon>Bacteroidia</taxon>
        <taxon>Bacteroidales</taxon>
        <taxon>Candidatus Cryptobacteroides</taxon>
    </lineage>
</organism>
<evidence type="ECO:0000259" key="8">
    <source>
        <dbReference type="Pfam" id="PF12704"/>
    </source>
</evidence>
<dbReference type="InterPro" id="IPR003838">
    <property type="entry name" value="ABC3_permease_C"/>
</dbReference>
<dbReference type="Pfam" id="PF02687">
    <property type="entry name" value="FtsX"/>
    <property type="match status" value="1"/>
</dbReference>
<keyword evidence="5 6" id="KW-0472">Membrane</keyword>
<dbReference type="EMBL" id="JADILV010000021">
    <property type="protein sequence ID" value="MBO8483023.1"/>
    <property type="molecule type" value="Genomic_DNA"/>
</dbReference>
<evidence type="ECO:0000256" key="6">
    <source>
        <dbReference type="SAM" id="Phobius"/>
    </source>
</evidence>
<feature type="transmembrane region" description="Helical" evidence="6">
    <location>
        <begin position="366"/>
        <end position="393"/>
    </location>
</feature>
<keyword evidence="3 6" id="KW-0812">Transmembrane</keyword>
<dbReference type="GO" id="GO:0005886">
    <property type="term" value="C:plasma membrane"/>
    <property type="evidence" value="ECO:0007669"/>
    <property type="project" value="UniProtKB-SubCell"/>
</dbReference>
<reference evidence="9" key="2">
    <citation type="journal article" date="2021" name="PeerJ">
        <title>Extensive microbial diversity within the chicken gut microbiome revealed by metagenomics and culture.</title>
        <authorList>
            <person name="Gilroy R."/>
            <person name="Ravi A."/>
            <person name="Getino M."/>
            <person name="Pursley I."/>
            <person name="Horton D.L."/>
            <person name="Alikhan N.F."/>
            <person name="Baker D."/>
            <person name="Gharbi K."/>
            <person name="Hall N."/>
            <person name="Watson M."/>
            <person name="Adriaenssens E.M."/>
            <person name="Foster-Nyarko E."/>
            <person name="Jarju S."/>
            <person name="Secka A."/>
            <person name="Antonio M."/>
            <person name="Oren A."/>
            <person name="Chaudhuri R.R."/>
            <person name="La Ragione R."/>
            <person name="Hildebrand F."/>
            <person name="Pallen M.J."/>
        </authorList>
    </citation>
    <scope>NUCLEOTIDE SEQUENCE</scope>
    <source>
        <strain evidence="9">G3-8215</strain>
    </source>
</reference>
<evidence type="ECO:0000313" key="10">
    <source>
        <dbReference type="Proteomes" id="UP000725002"/>
    </source>
</evidence>
<evidence type="ECO:0000256" key="2">
    <source>
        <dbReference type="ARBA" id="ARBA00022475"/>
    </source>
</evidence>
<feature type="transmembrane region" description="Helical" evidence="6">
    <location>
        <begin position="275"/>
        <end position="296"/>
    </location>
</feature>
<feature type="transmembrane region" description="Helical" evidence="6">
    <location>
        <begin position="670"/>
        <end position="691"/>
    </location>
</feature>
<dbReference type="GO" id="GO:0022857">
    <property type="term" value="F:transmembrane transporter activity"/>
    <property type="evidence" value="ECO:0007669"/>
    <property type="project" value="TreeGrafter"/>
</dbReference>
<dbReference type="InterPro" id="IPR050250">
    <property type="entry name" value="Macrolide_Exporter_MacB"/>
</dbReference>
<feature type="transmembrane region" description="Helical" evidence="6">
    <location>
        <begin position="414"/>
        <end position="435"/>
    </location>
</feature>
<dbReference type="Proteomes" id="UP000725002">
    <property type="component" value="Unassembled WGS sequence"/>
</dbReference>
<dbReference type="InterPro" id="IPR025857">
    <property type="entry name" value="MacB_PCD"/>
</dbReference>
<feature type="domain" description="ABC3 transporter permease C-terminal" evidence="7">
    <location>
        <begin position="275"/>
        <end position="399"/>
    </location>
</feature>
<evidence type="ECO:0000259" key="7">
    <source>
        <dbReference type="Pfam" id="PF02687"/>
    </source>
</evidence>
<accession>A0A940IHT5</accession>
<dbReference type="Pfam" id="PF12704">
    <property type="entry name" value="MacB_PCD"/>
    <property type="match status" value="1"/>
</dbReference>
<keyword evidence="2" id="KW-1003">Cell membrane</keyword>
<keyword evidence="4 6" id="KW-1133">Transmembrane helix</keyword>
<comment type="caution">
    <text evidence="9">The sequence shown here is derived from an EMBL/GenBank/DDBJ whole genome shotgun (WGS) entry which is preliminary data.</text>
</comment>
<feature type="transmembrane region" description="Helical" evidence="6">
    <location>
        <begin position="12"/>
        <end position="36"/>
    </location>
</feature>
<comment type="subcellular location">
    <subcellularLocation>
        <location evidence="1">Cell membrane</location>
        <topology evidence="1">Multi-pass membrane protein</topology>
    </subcellularLocation>
</comment>
<dbReference type="PANTHER" id="PTHR30572:SF18">
    <property type="entry name" value="ABC-TYPE MACROLIDE FAMILY EXPORT SYSTEM PERMEASE COMPONENT 2"/>
    <property type="match status" value="1"/>
</dbReference>
<sequence>MRSYLRFLWRNRLYSTINLVGLTVALALSIIIFSYAAAQVRISKDIDGWQDIYAVCRNNSTAMCYGMAGALMNAMPEAAAVTKFSSPNNGTPAEYGGKKYSTDMMFADSSFFRMFNVGFKEGNADQGLGNYEIFISETFAHRIARDGEALVGKTLKVAGRDFIIKGITADFGRNILPYADLIVNIDGKEFQTQYKTQPFNVFGDINTFVRLYPGTDISGLGEKITGIYFKACGMDMEMSEEYNFSFVRIDKLYFHPGNWFLNSGNAKAIRNLTSAGIALLLSALFNYINLSVALSVKRAREMATRRLLGSSTGEIRRRYIAEALMFTSFCFIAGLLIAAAAVPSVNWLICDPSSISQTAELRTGDIFVPSTFAGCIVLILVLSLAAGLIPASAVMRYSPSEIMKGAMDARRRTVFSKIFIVIQNIISIVLIALAITMETQMKHMLDRPSGYDLEDLYYLNTDFTGKDGIRFLDNLKALPCVNEAGICEYLPGAIGSCFTSPDINGNEVRYYNMSCDTVTFNMLNFNIIEKYSDNMPGAVWVNENAAAAAGITGSSTDLSKTIMFNEGDTGTAHNASGILGNYIIVDAGFPEKTENAVIFIKDQDQFWYCNYAIKTAGDHASAKKMITDAYNSFCLEIFGIETPAWENGYMEDILENSLDAAKRNMRLIEIFMVMAIILSLSGLVAISIFYADSNRKSIALHKVYGGTVGSETGRNIRIYMIMTVIADIVAVPAAVILCRRYLEEFAYRIDLGAWIFIVTTALSLLMTAASVLWQVSRAARTDPADALKTE</sequence>
<dbReference type="AlphaFoldDB" id="A0A940IHT5"/>
<evidence type="ECO:0000256" key="1">
    <source>
        <dbReference type="ARBA" id="ARBA00004651"/>
    </source>
</evidence>
<protein>
    <submittedName>
        <fullName evidence="9">FtsX-like permease family protein</fullName>
    </submittedName>
</protein>
<feature type="domain" description="MacB-like periplasmic core" evidence="8">
    <location>
        <begin position="15"/>
        <end position="225"/>
    </location>
</feature>
<reference evidence="9" key="1">
    <citation type="submission" date="2020-10" db="EMBL/GenBank/DDBJ databases">
        <authorList>
            <person name="Gilroy R."/>
        </authorList>
    </citation>
    <scope>NUCLEOTIDE SEQUENCE</scope>
    <source>
        <strain evidence="9">G3-8215</strain>
    </source>
</reference>
<proteinExistence type="predicted"/>